<dbReference type="SUPFAM" id="SSF161098">
    <property type="entry name" value="MetI-like"/>
    <property type="match status" value="1"/>
</dbReference>
<keyword evidence="3" id="KW-0813">Transport</keyword>
<name>A0AAU8GCG1_9CHLR</name>
<keyword evidence="7 8" id="KW-0472">Membrane</keyword>
<feature type="transmembrane region" description="Helical" evidence="8">
    <location>
        <begin position="103"/>
        <end position="129"/>
    </location>
</feature>
<keyword evidence="6 8" id="KW-1133">Transmembrane helix</keyword>
<dbReference type="CDD" id="cd06261">
    <property type="entry name" value="TM_PBP2"/>
    <property type="match status" value="1"/>
</dbReference>
<dbReference type="GO" id="GO:0005886">
    <property type="term" value="C:plasma membrane"/>
    <property type="evidence" value="ECO:0007669"/>
    <property type="project" value="UniProtKB-SubCell"/>
</dbReference>
<protein>
    <recommendedName>
        <fullName evidence="8">Phosphate transport system permease protein PstA</fullName>
    </recommendedName>
</protein>
<evidence type="ECO:0000256" key="2">
    <source>
        <dbReference type="ARBA" id="ARBA00007069"/>
    </source>
</evidence>
<evidence type="ECO:0000259" key="9">
    <source>
        <dbReference type="PROSITE" id="PS50928"/>
    </source>
</evidence>
<dbReference type="InterPro" id="IPR005672">
    <property type="entry name" value="Phosphate_PstA"/>
</dbReference>
<accession>A0AAU8GCG1</accession>
<feature type="domain" description="ABC transmembrane type-1" evidence="9">
    <location>
        <begin position="66"/>
        <end position="272"/>
    </location>
</feature>
<sequence length="282" mass="30111">MSNLRSRQLTQKAAMSLLFTAMLVVVIPIILILIYMVTSGYSVISWDFISQGPSQAGRAGGILPAIIGTAYLMLGTILIALPIGVMAGIYLAEYARDNWLTRLINLAIINLAGVPSIVFGLFGLAVFVLALDMGLSLIAASLTLAAQALAMTITTSREAIIAVPKEYRDGSLAIGVSRWQTIRHAVLPEASPGILTGAILAMSRAAGETAPILVVGAAFLVPNLPTSPFDRFMALPYHLYTVSAHVPGMPREVMWGVALVLVTMVLLFNIVVAVIRVKTRKR</sequence>
<feature type="transmembrane region" description="Helical" evidence="8">
    <location>
        <begin position="205"/>
        <end position="224"/>
    </location>
</feature>
<dbReference type="PROSITE" id="PS50928">
    <property type="entry name" value="ABC_TM1"/>
    <property type="match status" value="1"/>
</dbReference>
<evidence type="ECO:0000313" key="10">
    <source>
        <dbReference type="EMBL" id="XCH33362.1"/>
    </source>
</evidence>
<feature type="transmembrane region" description="Helical" evidence="8">
    <location>
        <begin position="253"/>
        <end position="275"/>
    </location>
</feature>
<dbReference type="AlphaFoldDB" id="A0AAU8GCG1"/>
<gene>
    <name evidence="10" type="primary">pstA</name>
    <name evidence="10" type="ORF">ABV300_00360</name>
</gene>
<comment type="subcellular location">
    <subcellularLocation>
        <location evidence="1 8">Cell membrane</location>
        <topology evidence="1 8">Multi-pass membrane protein</topology>
    </subcellularLocation>
</comment>
<feature type="transmembrane region" description="Helical" evidence="8">
    <location>
        <begin position="12"/>
        <end position="37"/>
    </location>
</feature>
<dbReference type="InterPro" id="IPR000515">
    <property type="entry name" value="MetI-like"/>
</dbReference>
<dbReference type="Gene3D" id="1.10.3720.10">
    <property type="entry name" value="MetI-like"/>
    <property type="match status" value="1"/>
</dbReference>
<evidence type="ECO:0000256" key="6">
    <source>
        <dbReference type="ARBA" id="ARBA00022989"/>
    </source>
</evidence>
<reference evidence="10" key="1">
    <citation type="submission" date="2024-06" db="EMBL/GenBank/DDBJ databases">
        <title>A Novel Isolate, Dehalogenimonas sp. Strain 4OHTPN, Dechlorinates Aromatic 4 Hydroxy chlorothalonil by a Novel Reductive Dehalogenase.</title>
        <authorList>
            <person name="Liu G."/>
        </authorList>
    </citation>
    <scope>NUCLEOTIDE SEQUENCE</scope>
    <source>
        <strain evidence="10">4OHTPN</strain>
    </source>
</reference>
<proteinExistence type="inferred from homology"/>
<evidence type="ECO:0000256" key="3">
    <source>
        <dbReference type="ARBA" id="ARBA00022448"/>
    </source>
</evidence>
<dbReference type="PANTHER" id="PTHR43470:SF3">
    <property type="entry name" value="PHOSPHATE TRANSPORT SYSTEM PERMEASE PROTEIN PSTA-RELATED"/>
    <property type="match status" value="1"/>
</dbReference>
<evidence type="ECO:0000256" key="7">
    <source>
        <dbReference type="ARBA" id="ARBA00023136"/>
    </source>
</evidence>
<evidence type="ECO:0000256" key="4">
    <source>
        <dbReference type="ARBA" id="ARBA00022475"/>
    </source>
</evidence>
<dbReference type="EMBL" id="CP159307">
    <property type="protein sequence ID" value="XCH33362.1"/>
    <property type="molecule type" value="Genomic_DNA"/>
</dbReference>
<evidence type="ECO:0000256" key="5">
    <source>
        <dbReference type="ARBA" id="ARBA00022692"/>
    </source>
</evidence>
<dbReference type="GO" id="GO:0035435">
    <property type="term" value="P:phosphate ion transmembrane transport"/>
    <property type="evidence" value="ECO:0007669"/>
    <property type="project" value="InterPro"/>
</dbReference>
<evidence type="ECO:0000256" key="1">
    <source>
        <dbReference type="ARBA" id="ARBA00004651"/>
    </source>
</evidence>
<dbReference type="GO" id="GO:0005315">
    <property type="term" value="F:phosphate transmembrane transporter activity"/>
    <property type="evidence" value="ECO:0007669"/>
    <property type="project" value="InterPro"/>
</dbReference>
<dbReference type="RefSeq" id="WP_353714603.1">
    <property type="nucleotide sequence ID" value="NZ_CP159307.1"/>
</dbReference>
<keyword evidence="4 8" id="KW-1003">Cell membrane</keyword>
<feature type="transmembrane region" description="Helical" evidence="8">
    <location>
        <begin position="62"/>
        <end position="91"/>
    </location>
</feature>
<comment type="similarity">
    <text evidence="2 8">Belongs to the binding-protein-dependent transport system permease family. CysTW subfamily.</text>
</comment>
<dbReference type="InterPro" id="IPR035906">
    <property type="entry name" value="MetI-like_sf"/>
</dbReference>
<keyword evidence="5 8" id="KW-0812">Transmembrane</keyword>
<dbReference type="PANTHER" id="PTHR43470">
    <property type="entry name" value="PHOSPHATE TRANSPORT SYSTEM PERMEASE PROTEIN PSTA-RELATED"/>
    <property type="match status" value="1"/>
</dbReference>
<dbReference type="Pfam" id="PF00528">
    <property type="entry name" value="BPD_transp_1"/>
    <property type="match status" value="1"/>
</dbReference>
<dbReference type="NCBIfam" id="TIGR00974">
    <property type="entry name" value="3a0107s02c"/>
    <property type="match status" value="1"/>
</dbReference>
<evidence type="ECO:0000256" key="8">
    <source>
        <dbReference type="RuleBase" id="RU363043"/>
    </source>
</evidence>
<organism evidence="10">
    <name type="scientific">Dehalogenimonas sp. 4OHTPN</name>
    <dbReference type="NCBI Taxonomy" id="3166643"/>
    <lineage>
        <taxon>Bacteria</taxon>
        <taxon>Bacillati</taxon>
        <taxon>Chloroflexota</taxon>
        <taxon>Dehalococcoidia</taxon>
        <taxon>Dehalococcoidales</taxon>
        <taxon>Dehalococcoidaceae</taxon>
        <taxon>Dehalogenimonas</taxon>
    </lineage>
</organism>
<feature type="transmembrane region" description="Helical" evidence="8">
    <location>
        <begin position="135"/>
        <end position="155"/>
    </location>
</feature>